<accession>A0ABU8QF49</accession>
<dbReference type="InterPro" id="IPR015500">
    <property type="entry name" value="Peptidase_S8_subtilisin-rel"/>
</dbReference>
<dbReference type="PROSITE" id="PS51257">
    <property type="entry name" value="PROKAR_LIPOPROTEIN"/>
    <property type="match status" value="1"/>
</dbReference>
<dbReference type="PANTHER" id="PTHR43806:SF11">
    <property type="entry name" value="CEREVISIN-RELATED"/>
    <property type="match status" value="1"/>
</dbReference>
<dbReference type="InterPro" id="IPR000209">
    <property type="entry name" value="Peptidase_S8/S53_dom"/>
</dbReference>
<feature type="active site" description="Charge relay system" evidence="6">
    <location>
        <position position="322"/>
    </location>
</feature>
<keyword evidence="4 6" id="KW-0378">Hydrolase</keyword>
<dbReference type="RefSeq" id="WP_339402982.1">
    <property type="nucleotide sequence ID" value="NZ_JBBGAZ010000002.1"/>
</dbReference>
<evidence type="ECO:0000256" key="1">
    <source>
        <dbReference type="ARBA" id="ARBA00011073"/>
    </source>
</evidence>
<evidence type="ECO:0000256" key="7">
    <source>
        <dbReference type="SAM" id="SignalP"/>
    </source>
</evidence>
<keyword evidence="3 7" id="KW-0732">Signal</keyword>
<evidence type="ECO:0000313" key="10">
    <source>
        <dbReference type="Proteomes" id="UP001368270"/>
    </source>
</evidence>
<dbReference type="CDD" id="cd04848">
    <property type="entry name" value="Peptidases_S8_Autotransporter_serine_protease_like"/>
    <property type="match status" value="1"/>
</dbReference>
<organism evidence="9 10">
    <name type="scientific">Cognatishimia coralii</name>
    <dbReference type="NCBI Taxonomy" id="3083254"/>
    <lineage>
        <taxon>Bacteria</taxon>
        <taxon>Pseudomonadati</taxon>
        <taxon>Pseudomonadota</taxon>
        <taxon>Alphaproteobacteria</taxon>
        <taxon>Rhodobacterales</taxon>
        <taxon>Paracoccaceae</taxon>
        <taxon>Cognatishimia</taxon>
    </lineage>
</organism>
<feature type="active site" description="Charge relay system" evidence="6">
    <location>
        <position position="113"/>
    </location>
</feature>
<evidence type="ECO:0000256" key="2">
    <source>
        <dbReference type="ARBA" id="ARBA00022670"/>
    </source>
</evidence>
<dbReference type="GO" id="GO:0016787">
    <property type="term" value="F:hydrolase activity"/>
    <property type="evidence" value="ECO:0007669"/>
    <property type="project" value="UniProtKB-KW"/>
</dbReference>
<dbReference type="EMBL" id="JBBGAZ010000002">
    <property type="protein sequence ID" value="MEJ5218047.1"/>
    <property type="molecule type" value="Genomic_DNA"/>
</dbReference>
<protein>
    <submittedName>
        <fullName evidence="9">S8 family peptidase</fullName>
        <ecNumber evidence="9">3.4.-.-</ecNumber>
    </submittedName>
</protein>
<dbReference type="PROSITE" id="PS51892">
    <property type="entry name" value="SUBTILASE"/>
    <property type="match status" value="1"/>
</dbReference>
<dbReference type="InterPro" id="IPR050131">
    <property type="entry name" value="Peptidase_S8_subtilisin-like"/>
</dbReference>
<sequence>MKTFCKIALLSPAAFSLAACGGGSGGVGGGGSTLASLVFESYFVQSWSTYETAASNLLASAKYSIQTATNQRFVDGNTSSTTTVTTNALLHSGIQYAHAAGLTGQGQTIAVSDEGFLTSHVTISDDLADIQSGLPVASHGTAVASIITGNSSTMIGVAPDAELIVGHWDTTDLTDTGQKAIAANAVAWNNSWGFVDPGTRQNSVANTTWFNNVFGSSAGSDYLQVLRDYTASGNVLFAISNDQSISTIGLMAGLPSLVPELESGWIAVVNGAPEMTNGDITAVSRLSGACLEAARWCITADGTWLVATSSGNNNYSRGYGSSYATPTVAGSLALLAQAFPSLTPHQLRLRLFATADSSFAGFSQDQVVTLMDGYQSAVSNVYGHGFLDVKAALLPIGRMTINAGNGQTITPNQPLVMSGSASGGAIAASLAGVQVHATDVFAGAFSLDADTLVQSSTPGALFPEQFAAVEGRNVNDRALSSALFDRDPTLQNSFGDLYVASYLPQSSGSLETAGFSVGQRHATSFGHVDWQAGVGSDNGALLPMWQNQDGQDLASLGLAMTSALSENSALQVSAVMATSAGRGNTSSIFMNSSEISYTQAQVFDRNDRLKLSVRQPFAITSGSTNLTLATNSGGTYQLQTFAVDLSPAKREMQIALDYEIEVQRDTDVMLSLVHAMNRGHQAGKEESGVFFGYRKSF</sequence>
<evidence type="ECO:0000256" key="3">
    <source>
        <dbReference type="ARBA" id="ARBA00022729"/>
    </source>
</evidence>
<proteinExistence type="inferred from homology"/>
<feature type="active site" description="Charge relay system" evidence="6">
    <location>
        <position position="139"/>
    </location>
</feature>
<reference evidence="9 10" key="1">
    <citation type="submission" date="2024-03" db="EMBL/GenBank/DDBJ databases">
        <title>Cognatishimia coralii sp. nov., a marine bacterium isolated from coral surrounding seawater.</title>
        <authorList>
            <person name="Liu X."/>
            <person name="Liu S."/>
            <person name="Sun H."/>
            <person name="Zhang Y."/>
        </authorList>
    </citation>
    <scope>NUCLEOTIDE SEQUENCE [LARGE SCALE GENOMIC DNA]</scope>
    <source>
        <strain evidence="9 10">D5M38</strain>
    </source>
</reference>
<dbReference type="Proteomes" id="UP001368270">
    <property type="component" value="Unassembled WGS sequence"/>
</dbReference>
<evidence type="ECO:0000256" key="4">
    <source>
        <dbReference type="ARBA" id="ARBA00022801"/>
    </source>
</evidence>
<evidence type="ECO:0000259" key="8">
    <source>
        <dbReference type="Pfam" id="PF00082"/>
    </source>
</evidence>
<dbReference type="InterPro" id="IPR034061">
    <property type="entry name" value="Peptidases_S8_Autotransporter"/>
</dbReference>
<dbReference type="Gene3D" id="3.40.50.200">
    <property type="entry name" value="Peptidase S8/S53 domain"/>
    <property type="match status" value="1"/>
</dbReference>
<dbReference type="Pfam" id="PF00082">
    <property type="entry name" value="Peptidase_S8"/>
    <property type="match status" value="1"/>
</dbReference>
<dbReference type="PROSITE" id="PS00137">
    <property type="entry name" value="SUBTILASE_HIS"/>
    <property type="match status" value="1"/>
</dbReference>
<comment type="similarity">
    <text evidence="1 6">Belongs to the peptidase S8 family.</text>
</comment>
<comment type="caution">
    <text evidence="9">The sequence shown here is derived from an EMBL/GenBank/DDBJ whole genome shotgun (WGS) entry which is preliminary data.</text>
</comment>
<evidence type="ECO:0000256" key="5">
    <source>
        <dbReference type="ARBA" id="ARBA00022825"/>
    </source>
</evidence>
<dbReference type="EC" id="3.4.-.-" evidence="9"/>
<evidence type="ECO:0000256" key="6">
    <source>
        <dbReference type="PROSITE-ProRule" id="PRU01240"/>
    </source>
</evidence>
<keyword evidence="2 6" id="KW-0645">Protease</keyword>
<feature type="domain" description="Peptidase S8/S53" evidence="8">
    <location>
        <begin position="104"/>
        <end position="385"/>
    </location>
</feature>
<dbReference type="InterPro" id="IPR036852">
    <property type="entry name" value="Peptidase_S8/S53_dom_sf"/>
</dbReference>
<keyword evidence="5 6" id="KW-0720">Serine protease</keyword>
<dbReference type="InterPro" id="IPR022398">
    <property type="entry name" value="Peptidase_S8_His-AS"/>
</dbReference>
<feature type="chain" id="PRO_5047496309" evidence="7">
    <location>
        <begin position="19"/>
        <end position="697"/>
    </location>
</feature>
<name>A0ABU8QF49_9RHOB</name>
<feature type="signal peptide" evidence="7">
    <location>
        <begin position="1"/>
        <end position="18"/>
    </location>
</feature>
<dbReference type="PRINTS" id="PR00723">
    <property type="entry name" value="SUBTILISIN"/>
</dbReference>
<dbReference type="SUPFAM" id="SSF52743">
    <property type="entry name" value="Subtilisin-like"/>
    <property type="match status" value="1"/>
</dbReference>
<dbReference type="PANTHER" id="PTHR43806">
    <property type="entry name" value="PEPTIDASE S8"/>
    <property type="match status" value="1"/>
</dbReference>
<gene>
    <name evidence="9" type="ORF">WG622_07325</name>
</gene>
<keyword evidence="10" id="KW-1185">Reference proteome</keyword>
<evidence type="ECO:0000313" key="9">
    <source>
        <dbReference type="EMBL" id="MEJ5218047.1"/>
    </source>
</evidence>